<dbReference type="GO" id="GO:0006654">
    <property type="term" value="P:phosphatidic acid biosynthetic process"/>
    <property type="evidence" value="ECO:0007669"/>
    <property type="project" value="TreeGrafter"/>
</dbReference>
<dbReference type="SMART" id="SM00563">
    <property type="entry name" value="PlsC"/>
    <property type="match status" value="1"/>
</dbReference>
<evidence type="ECO:0000256" key="2">
    <source>
        <dbReference type="ARBA" id="ARBA00008655"/>
    </source>
</evidence>
<keyword evidence="4 7" id="KW-0808">Transferase</keyword>
<keyword evidence="7" id="KW-1208">Phospholipid metabolism</keyword>
<keyword evidence="6 7" id="KW-0012">Acyltransferase</keyword>
<dbReference type="NCBIfam" id="TIGR00530">
    <property type="entry name" value="AGP_acyltrn"/>
    <property type="match status" value="1"/>
</dbReference>
<evidence type="ECO:0000256" key="7">
    <source>
        <dbReference type="RuleBase" id="RU361267"/>
    </source>
</evidence>
<comment type="domain">
    <text evidence="7">The HXXXXD motif is essential for acyltransferase activity and may constitute the binding site for the phosphate moiety of the glycerol-3-phosphate.</text>
</comment>
<feature type="domain" description="Phospholipid/glycerol acyltransferase" evidence="9">
    <location>
        <begin position="76"/>
        <end position="190"/>
    </location>
</feature>
<dbReference type="GO" id="GO:0016020">
    <property type="term" value="C:membrane"/>
    <property type="evidence" value="ECO:0007669"/>
    <property type="project" value="InterPro"/>
</dbReference>
<dbReference type="EC" id="2.3.1.51" evidence="7"/>
<organism evidence="10 11">
    <name type="scientific">Fusobacterium hominis</name>
    <dbReference type="NCBI Taxonomy" id="2764326"/>
    <lineage>
        <taxon>Bacteria</taxon>
        <taxon>Fusobacteriati</taxon>
        <taxon>Fusobacteriota</taxon>
        <taxon>Fusobacteriia</taxon>
        <taxon>Fusobacteriales</taxon>
        <taxon>Fusobacteriaceae</taxon>
        <taxon>Fusobacterium</taxon>
    </lineage>
</organism>
<dbReference type="KEGG" id="fho:H9Q81_07215"/>
<dbReference type="AlphaFoldDB" id="A0A7G9GVC2"/>
<dbReference type="Proteomes" id="UP000515913">
    <property type="component" value="Chromosome"/>
</dbReference>
<keyword evidence="8" id="KW-0472">Membrane</keyword>
<dbReference type="InterPro" id="IPR004552">
    <property type="entry name" value="AGP_acyltrans"/>
</dbReference>
<proteinExistence type="inferred from homology"/>
<dbReference type="GO" id="GO:0003841">
    <property type="term" value="F:1-acylglycerol-3-phosphate O-acyltransferase activity"/>
    <property type="evidence" value="ECO:0007669"/>
    <property type="project" value="UniProtKB-UniRule"/>
</dbReference>
<evidence type="ECO:0000256" key="8">
    <source>
        <dbReference type="SAM" id="Phobius"/>
    </source>
</evidence>
<keyword evidence="8" id="KW-1133">Transmembrane helix</keyword>
<evidence type="ECO:0000256" key="1">
    <source>
        <dbReference type="ARBA" id="ARBA00005189"/>
    </source>
</evidence>
<evidence type="ECO:0000259" key="9">
    <source>
        <dbReference type="SMART" id="SM00563"/>
    </source>
</evidence>
<dbReference type="Pfam" id="PF01553">
    <property type="entry name" value="Acyltransferase"/>
    <property type="match status" value="1"/>
</dbReference>
<keyword evidence="7" id="KW-0594">Phospholipid biosynthesis</keyword>
<protein>
    <recommendedName>
        <fullName evidence="7">1-acyl-sn-glycerol-3-phosphate acyltransferase</fullName>
        <ecNumber evidence="7">2.3.1.51</ecNumber>
    </recommendedName>
</protein>
<comment type="similarity">
    <text evidence="2 7">Belongs to the 1-acyl-sn-glycerol-3-phosphate acyltransferase family.</text>
</comment>
<evidence type="ECO:0000313" key="11">
    <source>
        <dbReference type="Proteomes" id="UP000515913"/>
    </source>
</evidence>
<dbReference type="PANTHER" id="PTHR10434">
    <property type="entry name" value="1-ACYL-SN-GLYCEROL-3-PHOSPHATE ACYLTRANSFERASE"/>
    <property type="match status" value="1"/>
</dbReference>
<evidence type="ECO:0000313" key="10">
    <source>
        <dbReference type="EMBL" id="QNM14754.1"/>
    </source>
</evidence>
<dbReference type="SUPFAM" id="SSF69593">
    <property type="entry name" value="Glycerol-3-phosphate (1)-acyltransferase"/>
    <property type="match status" value="1"/>
</dbReference>
<reference evidence="10 11" key="1">
    <citation type="submission" date="2020-08" db="EMBL/GenBank/DDBJ databases">
        <authorList>
            <person name="Liu C."/>
            <person name="Sun Q."/>
        </authorList>
    </citation>
    <scope>NUCLEOTIDE SEQUENCE [LARGE SCALE GENOMIC DNA]</scope>
    <source>
        <strain evidence="10 11">NSJ-57</strain>
    </source>
</reference>
<keyword evidence="11" id="KW-1185">Reference proteome</keyword>
<dbReference type="EMBL" id="CP060637">
    <property type="protein sequence ID" value="QNM14754.1"/>
    <property type="molecule type" value="Genomic_DNA"/>
</dbReference>
<comment type="pathway">
    <text evidence="1">Lipid metabolism.</text>
</comment>
<name>A0A7G9GVC2_9FUSO</name>
<evidence type="ECO:0000256" key="6">
    <source>
        <dbReference type="ARBA" id="ARBA00023315"/>
    </source>
</evidence>
<dbReference type="PANTHER" id="PTHR10434:SF64">
    <property type="entry name" value="1-ACYL-SN-GLYCEROL-3-PHOSPHATE ACYLTRANSFERASE-RELATED"/>
    <property type="match status" value="1"/>
</dbReference>
<comment type="catalytic activity">
    <reaction evidence="7">
        <text>a 1-acyl-sn-glycero-3-phosphate + an acyl-CoA = a 1,2-diacyl-sn-glycero-3-phosphate + CoA</text>
        <dbReference type="Rhea" id="RHEA:19709"/>
        <dbReference type="ChEBI" id="CHEBI:57287"/>
        <dbReference type="ChEBI" id="CHEBI:57970"/>
        <dbReference type="ChEBI" id="CHEBI:58342"/>
        <dbReference type="ChEBI" id="CHEBI:58608"/>
        <dbReference type="EC" id="2.3.1.51"/>
    </reaction>
</comment>
<evidence type="ECO:0000256" key="5">
    <source>
        <dbReference type="ARBA" id="ARBA00023098"/>
    </source>
</evidence>
<dbReference type="CDD" id="cd07989">
    <property type="entry name" value="LPLAT_AGPAT-like"/>
    <property type="match status" value="1"/>
</dbReference>
<dbReference type="InterPro" id="IPR002123">
    <property type="entry name" value="Plipid/glycerol_acylTrfase"/>
</dbReference>
<keyword evidence="8" id="KW-0812">Transmembrane</keyword>
<keyword evidence="3 7" id="KW-0444">Lipid biosynthesis</keyword>
<gene>
    <name evidence="10" type="ORF">H9Q81_07215</name>
</gene>
<evidence type="ECO:0000256" key="4">
    <source>
        <dbReference type="ARBA" id="ARBA00022679"/>
    </source>
</evidence>
<dbReference type="RefSeq" id="WP_187422708.1">
    <property type="nucleotide sequence ID" value="NZ_CP060637.1"/>
</dbReference>
<keyword evidence="5 7" id="KW-0443">Lipid metabolism</keyword>
<feature type="transmembrane region" description="Helical" evidence="8">
    <location>
        <begin position="6"/>
        <end position="27"/>
    </location>
</feature>
<sequence length="245" mass="28258">MLGLILVSLTTFFIFVYITVFYLPIIAMKDEHEGILLARKQLKFLSRLILRSLGVKLRVIYKDRKSVNELDRKKGIIYVCNHQSNFDIPAIITALHMDVGFVAKQEMKSWPFFNLWMKKSRCVFLDRSNPRAGIKSIQESVALIKKGYPIVIFPEGERSLTGEIGVFKKGSFKLATETNGVIVPITLKGTYNIQRRGRWVMKRNQKVTVVIDKPVHVDRLSREEIKNLSVTIRQTIIENYNKINS</sequence>
<evidence type="ECO:0000256" key="3">
    <source>
        <dbReference type="ARBA" id="ARBA00022516"/>
    </source>
</evidence>
<accession>A0A7G9GVC2</accession>